<dbReference type="PRINTS" id="PR00111">
    <property type="entry name" value="ABHYDROLASE"/>
</dbReference>
<dbReference type="InterPro" id="IPR000073">
    <property type="entry name" value="AB_hydrolase_1"/>
</dbReference>
<dbReference type="SUPFAM" id="SSF53474">
    <property type="entry name" value="alpha/beta-Hydrolases"/>
    <property type="match status" value="1"/>
</dbReference>
<dbReference type="RefSeq" id="WP_285185831.1">
    <property type="nucleotide sequence ID" value="NZ_CP126981.1"/>
</dbReference>
<dbReference type="Gene3D" id="3.40.50.1820">
    <property type="entry name" value="alpha/beta hydrolase"/>
    <property type="match status" value="1"/>
</dbReference>
<evidence type="ECO:0000313" key="4">
    <source>
        <dbReference type="Proteomes" id="UP001236585"/>
    </source>
</evidence>
<accession>A0ABY8VS62</accession>
<dbReference type="InterPro" id="IPR050261">
    <property type="entry name" value="FrsA_esterase"/>
</dbReference>
<keyword evidence="3" id="KW-0378">Hydrolase</keyword>
<evidence type="ECO:0000313" key="3">
    <source>
        <dbReference type="EMBL" id="WIM86475.1"/>
    </source>
</evidence>
<name>A0ABY8VS62_9MYCO</name>
<gene>
    <name evidence="3" type="ORF">PT015_16420</name>
</gene>
<comment type="similarity">
    <text evidence="1">Belongs to the AB hydrolase superfamily. FUS2 hydrolase family.</text>
</comment>
<evidence type="ECO:0000256" key="1">
    <source>
        <dbReference type="ARBA" id="ARBA00038115"/>
    </source>
</evidence>
<organism evidence="3 4">
    <name type="scientific">Candidatus Mycobacterium wuenschmannii</name>
    <dbReference type="NCBI Taxonomy" id="3027808"/>
    <lineage>
        <taxon>Bacteria</taxon>
        <taxon>Bacillati</taxon>
        <taxon>Actinomycetota</taxon>
        <taxon>Actinomycetes</taxon>
        <taxon>Mycobacteriales</taxon>
        <taxon>Mycobacteriaceae</taxon>
        <taxon>Mycobacterium</taxon>
    </lineage>
</organism>
<sequence length="397" mass="42891">MDASAPRMDLTTAIGYRTFHADISINFQCNRVVQWIGPSAIAEVAGLAAHAGTYPELIDGFLALAERARGEDREIAGAYYDRAAEFFMPATDPRRPAARQRFLGALRTGYDVTPDLIPFGSGFLPAYDLRPDRQAGPTIVMFGGFDSYVEEFLPMIAAMVDAGRRIVVFEGPGQGSALEDYGLTLIPEWERPVAAVLDHYGLDDVAAVGISLGGGLAIRAAAFEPRITRTVAFDILDDEFEVIARSIGKGVRIPLRALLTGRARRLVNAVAAWSVAREPITEWGLQQGMHITGTETPHDFLRSTLAVSTRKISHRIRGDVLLLAGADDHYVPLAQLGRQAANLTNARSVTTRVFTAAEHASNHCQIGNIGAVARFIAAWLDGSLVDRDVAARTPAAV</sequence>
<dbReference type="PANTHER" id="PTHR22946:SF12">
    <property type="entry name" value="CONIDIAL PIGMENT BIOSYNTHESIS PROTEIN AYG1 (AFU_ORTHOLOGUE AFUA_2G17550)"/>
    <property type="match status" value="1"/>
</dbReference>
<dbReference type="PANTHER" id="PTHR22946">
    <property type="entry name" value="DIENELACTONE HYDROLASE DOMAIN-CONTAINING PROTEIN-RELATED"/>
    <property type="match status" value="1"/>
</dbReference>
<dbReference type="EMBL" id="CP126981">
    <property type="protein sequence ID" value="WIM86475.1"/>
    <property type="molecule type" value="Genomic_DNA"/>
</dbReference>
<reference evidence="3 4" key="1">
    <citation type="journal article" date="2023" name="Microbiol. Resour. Announc.">
        <title>Complete Genome Sequence of Mycobacterium wuenschmanii, a novel Nontuberculous Mycobacterium Isolated from a captive population of Amazon Milk Frogs.</title>
        <authorList>
            <person name="Hicks J."/>
            <person name="Zeineldin M."/>
            <person name="Ward H."/>
            <person name="Wuenschmann A."/>
            <person name="Camp P."/>
            <person name="Farrell D."/>
            <person name="Lehman K."/>
            <person name="Thacker T."/>
            <person name="Cuthbert E."/>
        </authorList>
    </citation>
    <scope>NUCLEOTIDE SEQUENCE [LARGE SCALE GENOMIC DNA]</scope>
    <source>
        <strain evidence="3 4">Wuenschmanii</strain>
    </source>
</reference>
<keyword evidence="4" id="KW-1185">Reference proteome</keyword>
<dbReference type="Proteomes" id="UP001236585">
    <property type="component" value="Chromosome"/>
</dbReference>
<dbReference type="GO" id="GO:0016787">
    <property type="term" value="F:hydrolase activity"/>
    <property type="evidence" value="ECO:0007669"/>
    <property type="project" value="UniProtKB-KW"/>
</dbReference>
<protein>
    <submittedName>
        <fullName evidence="3">Alpha/beta fold hydrolase</fullName>
    </submittedName>
</protein>
<dbReference type="Pfam" id="PF00561">
    <property type="entry name" value="Abhydrolase_1"/>
    <property type="match status" value="1"/>
</dbReference>
<feature type="domain" description="AB hydrolase-1" evidence="2">
    <location>
        <begin position="137"/>
        <end position="361"/>
    </location>
</feature>
<dbReference type="InterPro" id="IPR029058">
    <property type="entry name" value="AB_hydrolase_fold"/>
</dbReference>
<proteinExistence type="inferred from homology"/>
<evidence type="ECO:0000259" key="2">
    <source>
        <dbReference type="Pfam" id="PF00561"/>
    </source>
</evidence>